<feature type="region of interest" description="Disordered" evidence="1">
    <location>
        <begin position="1"/>
        <end position="20"/>
    </location>
</feature>
<protein>
    <submittedName>
        <fullName evidence="2">Uncharacterized protein</fullName>
    </submittedName>
</protein>
<dbReference type="AlphaFoldDB" id="A0A494UWH3"/>
<reference evidence="2 3" key="1">
    <citation type="submission" date="2017-09" db="EMBL/GenBank/DDBJ databases">
        <authorList>
            <person name="Zhang H."/>
            <person name="Hu S."/>
            <person name="Xu J."/>
            <person name="He Z."/>
        </authorList>
    </citation>
    <scope>NUCLEOTIDE SEQUENCE [LARGE SCALE GENOMIC DNA]</scope>
    <source>
        <strain evidence="2 3">TXX3120</strain>
    </source>
</reference>
<dbReference type="KEGG" id="sfug:CNQ36_00025"/>
<name>A0A494UWH3_9ACTN</name>
<sequence>MQKPPTSDTQPAAVPADSLADVWSTTLTTAAPDPAPAPAADPAATSPAAPVDDDQAMGLRDAAEHHLPYTLTALRYARVCYGAGAAGESAVAASTTPRPQIQGPVGRLS</sequence>
<evidence type="ECO:0000313" key="3">
    <source>
        <dbReference type="Proteomes" id="UP000282170"/>
    </source>
</evidence>
<proteinExistence type="predicted"/>
<feature type="compositionally biased region" description="Low complexity" evidence="1">
    <location>
        <begin position="40"/>
        <end position="50"/>
    </location>
</feature>
<accession>A0A494UWH3</accession>
<feature type="compositionally biased region" description="Polar residues" evidence="1">
    <location>
        <begin position="1"/>
        <end position="10"/>
    </location>
</feature>
<organism evidence="2 3">
    <name type="scientific">Streptomyces fungicidicus</name>
    <dbReference type="NCBI Taxonomy" id="68203"/>
    <lineage>
        <taxon>Bacteria</taxon>
        <taxon>Bacillati</taxon>
        <taxon>Actinomycetota</taxon>
        <taxon>Actinomycetes</taxon>
        <taxon>Kitasatosporales</taxon>
        <taxon>Streptomycetaceae</taxon>
        <taxon>Streptomyces</taxon>
    </lineage>
</organism>
<evidence type="ECO:0000256" key="1">
    <source>
        <dbReference type="SAM" id="MobiDB-lite"/>
    </source>
</evidence>
<feature type="region of interest" description="Disordered" evidence="1">
    <location>
        <begin position="88"/>
        <end position="109"/>
    </location>
</feature>
<gene>
    <name evidence="2" type="ORF">CNQ36_00025</name>
</gene>
<keyword evidence="3" id="KW-1185">Reference proteome</keyword>
<evidence type="ECO:0000313" key="2">
    <source>
        <dbReference type="EMBL" id="AYL33968.1"/>
    </source>
</evidence>
<dbReference type="Proteomes" id="UP000282170">
    <property type="component" value="Chromosome"/>
</dbReference>
<feature type="region of interest" description="Disordered" evidence="1">
    <location>
        <begin position="28"/>
        <end position="53"/>
    </location>
</feature>
<dbReference type="EMBL" id="CP023407">
    <property type="protein sequence ID" value="AYL33968.1"/>
    <property type="molecule type" value="Genomic_DNA"/>
</dbReference>